<evidence type="ECO:0000256" key="3">
    <source>
        <dbReference type="ARBA" id="ARBA00022679"/>
    </source>
</evidence>
<dbReference type="InterPro" id="IPR011990">
    <property type="entry name" value="TPR-like_helical_dom_sf"/>
</dbReference>
<evidence type="ECO:0000313" key="4">
    <source>
        <dbReference type="EMBL" id="SVD42843.1"/>
    </source>
</evidence>
<name>A0A382V8L3_9ZZZZ</name>
<sequence>MQLNPEYGRALNNLGAIRREFGDYTSAIELFERAVRTEPRSAESRNNLGLSYADAGRLSEAIAAYDQALQVD</sequence>
<evidence type="ECO:0000256" key="2">
    <source>
        <dbReference type="ARBA" id="ARBA00022676"/>
    </source>
</evidence>
<dbReference type="PANTHER" id="PTHR44835:SF1">
    <property type="entry name" value="PROTEIN O-GLCNAC TRANSFERASE"/>
    <property type="match status" value="1"/>
</dbReference>
<dbReference type="PANTHER" id="PTHR44835">
    <property type="entry name" value="UDP-N-ACETYLGLUCOSAMINE--PEPTIDE N-ACETYLGLUCOSAMINYLTRANSFERASE SPINDLY-RELATED"/>
    <property type="match status" value="1"/>
</dbReference>
<feature type="non-terminal residue" evidence="4">
    <location>
        <position position="72"/>
    </location>
</feature>
<dbReference type="EMBL" id="UINC01150017">
    <property type="protein sequence ID" value="SVD42843.1"/>
    <property type="molecule type" value="Genomic_DNA"/>
</dbReference>
<accession>A0A382V8L3</accession>
<organism evidence="4">
    <name type="scientific">marine metagenome</name>
    <dbReference type="NCBI Taxonomy" id="408172"/>
    <lineage>
        <taxon>unclassified sequences</taxon>
        <taxon>metagenomes</taxon>
        <taxon>ecological metagenomes</taxon>
    </lineage>
</organism>
<gene>
    <name evidence="4" type="ORF">METZ01_LOCUS395697</name>
</gene>
<keyword evidence="3" id="KW-0808">Transferase</keyword>
<proteinExistence type="predicted"/>
<dbReference type="Gene3D" id="1.25.40.10">
    <property type="entry name" value="Tetratricopeptide repeat domain"/>
    <property type="match status" value="1"/>
</dbReference>
<dbReference type="SUPFAM" id="SSF48452">
    <property type="entry name" value="TPR-like"/>
    <property type="match status" value="1"/>
</dbReference>
<protein>
    <submittedName>
        <fullName evidence="4">Uncharacterized protein</fullName>
    </submittedName>
</protein>
<evidence type="ECO:0000256" key="1">
    <source>
        <dbReference type="ARBA" id="ARBA00004922"/>
    </source>
</evidence>
<dbReference type="PROSITE" id="PS50293">
    <property type="entry name" value="TPR_REGION"/>
    <property type="match status" value="2"/>
</dbReference>
<comment type="pathway">
    <text evidence="1">Protein modification; protein glycosylation.</text>
</comment>
<dbReference type="PROSITE" id="PS50005">
    <property type="entry name" value="TPR"/>
    <property type="match status" value="1"/>
</dbReference>
<dbReference type="Pfam" id="PF13432">
    <property type="entry name" value="TPR_16"/>
    <property type="match status" value="1"/>
</dbReference>
<dbReference type="InterPro" id="IPR019734">
    <property type="entry name" value="TPR_rpt"/>
</dbReference>
<keyword evidence="2" id="KW-0328">Glycosyltransferase</keyword>
<reference evidence="4" key="1">
    <citation type="submission" date="2018-05" db="EMBL/GenBank/DDBJ databases">
        <authorList>
            <person name="Lanie J.A."/>
            <person name="Ng W.-L."/>
            <person name="Kazmierczak K.M."/>
            <person name="Andrzejewski T.M."/>
            <person name="Davidsen T.M."/>
            <person name="Wayne K.J."/>
            <person name="Tettelin H."/>
            <person name="Glass J.I."/>
            <person name="Rusch D."/>
            <person name="Podicherti R."/>
            <person name="Tsui H.-C.T."/>
            <person name="Winkler M.E."/>
        </authorList>
    </citation>
    <scope>NUCLEOTIDE SEQUENCE</scope>
</reference>
<dbReference type="AlphaFoldDB" id="A0A382V8L3"/>
<dbReference type="InterPro" id="IPR051939">
    <property type="entry name" value="Glycosyltr_41/O-GlcNAc_trsf"/>
</dbReference>
<dbReference type="SMART" id="SM00028">
    <property type="entry name" value="TPR"/>
    <property type="match status" value="2"/>
</dbReference>
<dbReference type="GO" id="GO:0016757">
    <property type="term" value="F:glycosyltransferase activity"/>
    <property type="evidence" value="ECO:0007669"/>
    <property type="project" value="UniProtKB-KW"/>
</dbReference>